<dbReference type="RefSeq" id="WP_379040709.1">
    <property type="nucleotide sequence ID" value="NZ_JBHSKW010000005.1"/>
</dbReference>
<protein>
    <submittedName>
        <fullName evidence="2">Beta strand repeat-containing protein</fullName>
    </submittedName>
</protein>
<feature type="chain" id="PRO_5047227444" evidence="1">
    <location>
        <begin position="19"/>
        <end position="1531"/>
    </location>
</feature>
<proteinExistence type="predicted"/>
<evidence type="ECO:0000256" key="1">
    <source>
        <dbReference type="SAM" id="SignalP"/>
    </source>
</evidence>
<name>A0ABW5TMS9_9SPHI</name>
<keyword evidence="1" id="KW-0732">Signal</keyword>
<accession>A0ABW5TMS9</accession>
<comment type="caution">
    <text evidence="2">The sequence shown here is derived from an EMBL/GenBank/DDBJ whole genome shotgun (WGS) entry which is preliminary data.</text>
</comment>
<reference evidence="3" key="1">
    <citation type="journal article" date="2019" name="Int. J. Syst. Evol. Microbiol.">
        <title>The Global Catalogue of Microorganisms (GCM) 10K type strain sequencing project: providing services to taxonomists for standard genome sequencing and annotation.</title>
        <authorList>
            <consortium name="The Broad Institute Genomics Platform"/>
            <consortium name="The Broad Institute Genome Sequencing Center for Infectious Disease"/>
            <person name="Wu L."/>
            <person name="Ma J."/>
        </authorList>
    </citation>
    <scope>NUCLEOTIDE SEQUENCE [LARGE SCALE GENOMIC DNA]</scope>
    <source>
        <strain evidence="3">KCTC 42456</strain>
    </source>
</reference>
<evidence type="ECO:0000313" key="2">
    <source>
        <dbReference type="EMBL" id="MFD2730527.1"/>
    </source>
</evidence>
<keyword evidence="3" id="KW-1185">Reference proteome</keyword>
<sequence>MKKLLLFLFLLITTITKAQIGGGFDFAMNFGGGGSGVQALKIDNQNNTYFVATIIGKAVFAGQQLDGGAFGIYPLVKTIVGKISSTGTQTLIRDFGQSGLLKGEFTRDGDFYGLFTGNALTPVGFGNGVLLNNWGLYLIKFNNTGAAQFIKKVFIGNTDIQFGNSGIASPNIHGINITPDGNIYVGMTSANIDNGAPNATFKYPARIAKFNANGDEVWHNDLYSANWGNLSMPSQFVSNDGKVSFGIYTNSSQWYFNGQSIASEMSNYVNSAYSIVISLNADGTKNFTLSDVINPTLLQGVNPISGDLYVNYTNGNVSTFAGRPPYTTLPNLYPNSVAGTNYYLFVGLLTFNSSGTLTNYKLNKDFSETTYVTTQNGIVGVTNGQANSIIDKGGDYIFSSATPYSVVSYYDQSFNFLKALKAPPIDIYDALGDNIVISGDFKTNLTIGSTTLIPSFNDTDFTTRFPAWASIKADMFISKANGNNVVAPATVNWLGVDNNWNNTGNWSNGTVPDASTIVRFNATTAQMPSIATAPTALKVTIDAGVTASLPTALVIKNKLIINGTLQVNHTGTLNFTNYSATAIEGIGTIAFNGTGTSSVNAFSLIGFKDLSLSTNENITLTGIFKNITFTGTNAIINASGGLEITNPDVNAISGYSATNYIAGKITRAVNSTGVYVFPNAQFGYLKSEPTTLTLNNLTGTTKITVTNDNGAGAPNVNFATGTTTTVLGDYYWRITPNIAPTAGTYDVSFSKSAFTNGVTDADRYVVLKRIATGNPYTFEGVKTASTQTGGTTSGQTVSNATVTAGLTGLGKFSDFVIGINSTAVVTSTAVTASSWTGNTNTEWNNAGNWSNGIPNATIDAVIPSGLTNYPTIYTVGNNARSLTINSGITGLKLHSELILTNGLINNSNIEIAKLVGFNTQFSGYGGGISGSGKIRFETTGGILTVIAGVLNNDVDFNIGNTNSINILGKIGGNINIISGLVNAWSTGGNYLEQTNADATTQITAPINAIAAERFSKAVNTTGTYLFPLGDFQYHRNGVRKLGEITITNNNIGAAAVYNLKFESYFTAPVSFISGADVYNSFINSGQWFIEPSVFSTTGTIDLTLKTSNYTNGRVSTADYVLLRRASTATNTTDAWVIVSGANITETAGVITVTASGLAPFSTNTLFCIGLKASTTTWTGTTSTNWNTASNWSNGVPSATVKAVIANASQYPTTNIPTSGSAAAAIEIASGSSLTLPSSFYTPNGIINNGTINISGSGTFYGFGSGTSFSTLSGTGKLVFGNSAPAIFDSYYMNNTTQVVNNAIEINKTGGISLIRTTNVTGNVTLTNGTITVPNGQSFNMTNPNATITSTATSYVIGDLKRSINSSGSYNFPVGISTVYAPTTINFNSVTGAQNITASFSNTAVSGNPSLTIGNAAVNNVLAAGTWKITPNTSLTGGSYDISLSAPIGSSTASNFLVLKRQDNYSFYPWTNQGTNQPSTVNAGIVTASATGITSFSQFGIGEGITTLPVKLVKFLAIADAKSANLYWETAT</sequence>
<organism evidence="2 3">
    <name type="scientific">Pedobacter alpinus</name>
    <dbReference type="NCBI Taxonomy" id="1590643"/>
    <lineage>
        <taxon>Bacteria</taxon>
        <taxon>Pseudomonadati</taxon>
        <taxon>Bacteroidota</taxon>
        <taxon>Sphingobacteriia</taxon>
        <taxon>Sphingobacteriales</taxon>
        <taxon>Sphingobacteriaceae</taxon>
        <taxon>Pedobacter</taxon>
    </lineage>
</organism>
<feature type="signal peptide" evidence="1">
    <location>
        <begin position="1"/>
        <end position="18"/>
    </location>
</feature>
<gene>
    <name evidence="2" type="ORF">ACFSSE_02325</name>
</gene>
<evidence type="ECO:0000313" key="3">
    <source>
        <dbReference type="Proteomes" id="UP001597546"/>
    </source>
</evidence>
<dbReference type="EMBL" id="JBHULV010000008">
    <property type="protein sequence ID" value="MFD2730527.1"/>
    <property type="molecule type" value="Genomic_DNA"/>
</dbReference>
<dbReference type="Proteomes" id="UP001597546">
    <property type="component" value="Unassembled WGS sequence"/>
</dbReference>